<comment type="caution">
    <text evidence="2">The sequence shown here is derived from an EMBL/GenBank/DDBJ whole genome shotgun (WGS) entry which is preliminary data.</text>
</comment>
<name>A0A317PPZ6_9HYPH</name>
<evidence type="ECO:0008006" key="4">
    <source>
        <dbReference type="Google" id="ProtNLM"/>
    </source>
</evidence>
<gene>
    <name evidence="2" type="ORF">DFR52_102313</name>
</gene>
<keyword evidence="3" id="KW-1185">Reference proteome</keyword>
<dbReference type="OrthoDB" id="8101128at2"/>
<evidence type="ECO:0000313" key="2">
    <source>
        <dbReference type="EMBL" id="PWW01650.1"/>
    </source>
</evidence>
<keyword evidence="1" id="KW-0732">Signal</keyword>
<evidence type="ECO:0000313" key="3">
    <source>
        <dbReference type="Proteomes" id="UP000246352"/>
    </source>
</evidence>
<dbReference type="RefSeq" id="WP_146215557.1">
    <property type="nucleotide sequence ID" value="NZ_QGTR01000002.1"/>
</dbReference>
<proteinExistence type="predicted"/>
<evidence type="ECO:0000256" key="1">
    <source>
        <dbReference type="SAM" id="SignalP"/>
    </source>
</evidence>
<dbReference type="Proteomes" id="UP000246352">
    <property type="component" value="Unassembled WGS sequence"/>
</dbReference>
<protein>
    <recommendedName>
        <fullName evidence="4">Porin</fullName>
    </recommendedName>
</protein>
<dbReference type="AlphaFoldDB" id="A0A317PPZ6"/>
<sequence>MKKLATLILALSGMAAFAVAAADSHTSPVLIQTAATATPSMQPQSSVRRILMPASQSVSCKRATWPYIPDECLERVPASQI</sequence>
<organism evidence="2 3">
    <name type="scientific">Hoeflea marina</name>
    <dbReference type="NCBI Taxonomy" id="274592"/>
    <lineage>
        <taxon>Bacteria</taxon>
        <taxon>Pseudomonadati</taxon>
        <taxon>Pseudomonadota</taxon>
        <taxon>Alphaproteobacteria</taxon>
        <taxon>Hyphomicrobiales</taxon>
        <taxon>Rhizobiaceae</taxon>
        <taxon>Hoeflea</taxon>
    </lineage>
</organism>
<dbReference type="EMBL" id="QGTR01000002">
    <property type="protein sequence ID" value="PWW01650.1"/>
    <property type="molecule type" value="Genomic_DNA"/>
</dbReference>
<accession>A0A317PPZ6</accession>
<feature type="signal peptide" evidence="1">
    <location>
        <begin position="1"/>
        <end position="21"/>
    </location>
</feature>
<feature type="chain" id="PRO_5016311502" description="Porin" evidence="1">
    <location>
        <begin position="22"/>
        <end position="81"/>
    </location>
</feature>
<reference evidence="2 3" key="1">
    <citation type="submission" date="2018-05" db="EMBL/GenBank/DDBJ databases">
        <title>Genomic Encyclopedia of Type Strains, Phase IV (KMG-IV): sequencing the most valuable type-strain genomes for metagenomic binning, comparative biology and taxonomic classification.</title>
        <authorList>
            <person name="Goeker M."/>
        </authorList>
    </citation>
    <scope>NUCLEOTIDE SEQUENCE [LARGE SCALE GENOMIC DNA]</scope>
    <source>
        <strain evidence="2 3">DSM 16791</strain>
    </source>
</reference>